<evidence type="ECO:0000256" key="6">
    <source>
        <dbReference type="ARBA" id="ARBA00022793"/>
    </source>
</evidence>
<evidence type="ECO:0000313" key="11">
    <source>
        <dbReference type="Proteomes" id="UP000251485"/>
    </source>
</evidence>
<dbReference type="RefSeq" id="WP_004247954.1">
    <property type="nucleotide sequence ID" value="NZ_ABFDCH020000110.1"/>
</dbReference>
<evidence type="ECO:0000256" key="8">
    <source>
        <dbReference type="ARBA" id="ARBA00023239"/>
    </source>
</evidence>
<dbReference type="Proteomes" id="UP000251485">
    <property type="component" value="Unassembled WGS sequence"/>
</dbReference>
<dbReference type="EC" id="4.1.1.5" evidence="4 9"/>
<dbReference type="Pfam" id="PF03306">
    <property type="entry name" value="AAL_decarboxy"/>
    <property type="match status" value="1"/>
</dbReference>
<dbReference type="NCBIfam" id="TIGR01252">
    <property type="entry name" value="acetolac_decarb"/>
    <property type="match status" value="1"/>
</dbReference>
<evidence type="ECO:0000256" key="4">
    <source>
        <dbReference type="ARBA" id="ARBA00013204"/>
    </source>
</evidence>
<comment type="pathway">
    <text evidence="2 9">Polyol metabolism; (R,R)-butane-2,3-diol biosynthesis; (R,R)-butane-2,3-diol from pyruvate: step 2/3.</text>
</comment>
<name>A0A2X2C3T3_PROMI</name>
<reference evidence="10 11" key="1">
    <citation type="submission" date="2018-06" db="EMBL/GenBank/DDBJ databases">
        <authorList>
            <consortium name="Pathogen Informatics"/>
            <person name="Doyle S."/>
        </authorList>
    </citation>
    <scope>NUCLEOTIDE SEQUENCE [LARGE SCALE GENOMIC DNA]</scope>
    <source>
        <strain evidence="10 11">NCTC10975</strain>
    </source>
</reference>
<dbReference type="GO" id="GO:0045151">
    <property type="term" value="P:acetoin biosynthetic process"/>
    <property type="evidence" value="ECO:0007669"/>
    <property type="project" value="UniProtKB-UniRule"/>
</dbReference>
<evidence type="ECO:0000256" key="7">
    <source>
        <dbReference type="ARBA" id="ARBA00023061"/>
    </source>
</evidence>
<organism evidence="10 11">
    <name type="scientific">Proteus mirabilis</name>
    <dbReference type="NCBI Taxonomy" id="584"/>
    <lineage>
        <taxon>Bacteria</taxon>
        <taxon>Pseudomonadati</taxon>
        <taxon>Pseudomonadota</taxon>
        <taxon>Gammaproteobacteria</taxon>
        <taxon>Enterobacterales</taxon>
        <taxon>Morganellaceae</taxon>
        <taxon>Proteus</taxon>
    </lineage>
</organism>
<dbReference type="EMBL" id="UAUE01000029">
    <property type="protein sequence ID" value="SPZ01928.1"/>
    <property type="molecule type" value="Genomic_DNA"/>
</dbReference>
<evidence type="ECO:0000256" key="2">
    <source>
        <dbReference type="ARBA" id="ARBA00005170"/>
    </source>
</evidence>
<dbReference type="AlphaFoldDB" id="A0A2X2C3T3"/>
<dbReference type="Gene3D" id="3.30.1330.80">
    <property type="entry name" value="Hypothetical protein, similar to alpha- acetolactate decarboxylase, domain 2"/>
    <property type="match status" value="2"/>
</dbReference>
<evidence type="ECO:0000256" key="3">
    <source>
        <dbReference type="ARBA" id="ARBA00007106"/>
    </source>
</evidence>
<proteinExistence type="inferred from homology"/>
<comment type="catalytic activity">
    <reaction evidence="1 9">
        <text>(2S)-2-acetolactate + H(+) = (R)-acetoin + CO2</text>
        <dbReference type="Rhea" id="RHEA:21580"/>
        <dbReference type="ChEBI" id="CHEBI:15378"/>
        <dbReference type="ChEBI" id="CHEBI:15686"/>
        <dbReference type="ChEBI" id="CHEBI:16526"/>
        <dbReference type="ChEBI" id="CHEBI:58476"/>
        <dbReference type="EC" id="4.1.1.5"/>
    </reaction>
</comment>
<gene>
    <name evidence="10" type="primary">budA</name>
    <name evidence="10" type="ORF">NCTC10975_04422</name>
</gene>
<comment type="similarity">
    <text evidence="3 9">Belongs to the alpha-acetolactate decarboxylase family.</text>
</comment>
<evidence type="ECO:0000313" key="10">
    <source>
        <dbReference type="EMBL" id="SPZ01928.1"/>
    </source>
</evidence>
<dbReference type="SUPFAM" id="SSF117856">
    <property type="entry name" value="AF0104/ALDC/Ptd012-like"/>
    <property type="match status" value="1"/>
</dbReference>
<dbReference type="GO" id="GO:0047605">
    <property type="term" value="F:acetolactate decarboxylase activity"/>
    <property type="evidence" value="ECO:0007669"/>
    <property type="project" value="UniProtKB-UniRule"/>
</dbReference>
<evidence type="ECO:0000256" key="5">
    <source>
        <dbReference type="ARBA" id="ARBA00020164"/>
    </source>
</evidence>
<accession>A0A2X2C3T3</accession>
<dbReference type="CDD" id="cd17299">
    <property type="entry name" value="acetolactate_decarboxylase"/>
    <property type="match status" value="1"/>
</dbReference>
<evidence type="ECO:0000256" key="1">
    <source>
        <dbReference type="ARBA" id="ARBA00001784"/>
    </source>
</evidence>
<keyword evidence="7 9" id="KW-0005">Acetoin biosynthesis</keyword>
<keyword evidence="8 9" id="KW-0456">Lyase</keyword>
<evidence type="ECO:0000256" key="9">
    <source>
        <dbReference type="PIRNR" id="PIRNR001332"/>
    </source>
</evidence>
<dbReference type="PANTHER" id="PTHR35524">
    <property type="entry name" value="ALPHA-ACETOLACTATE DECARBOXYLASE"/>
    <property type="match status" value="1"/>
</dbReference>
<protein>
    <recommendedName>
        <fullName evidence="5 9">Alpha-acetolactate decarboxylase</fullName>
        <ecNumber evidence="4 9">4.1.1.5</ecNumber>
    </recommendedName>
</protein>
<sequence>MKTSFNHIERDNSDITHNHKNTHSSCNCTQEIITSLNHYINKHPECTIYQNSLMSSLIAGVYDSDVTIADLLKHGDFGLGTFNHLDGELVAFDSNVFQLRSDGSAREARPDQGSPFAVMTFFKPDITHQFSAPVSQQQVHNIINQYVPSDNLFCAIKIEGEFELVKTRTVPRQEPPYVPMLEAIENQPIFTFHDEMGIIAGFRSPQFTQGLNVAGFHEHYINHQREGGGHVLDYQLKKGTLQIGVISRFTIDLPHQSTFLEANLMPDDLHQAIEQAEN</sequence>
<keyword evidence="6 9" id="KW-0210">Decarboxylase</keyword>
<dbReference type="OrthoDB" id="8612680at2"/>
<dbReference type="InterPro" id="IPR005128">
    <property type="entry name" value="Acetolactate_a_deCO2ase"/>
</dbReference>
<dbReference type="PANTHER" id="PTHR35524:SF1">
    <property type="entry name" value="ALPHA-ACETOLACTATE DECARBOXYLASE"/>
    <property type="match status" value="1"/>
</dbReference>
<dbReference type="PIRSF" id="PIRSF001332">
    <property type="entry name" value="Acetolac_decarb"/>
    <property type="match status" value="1"/>
</dbReference>
<dbReference type="UniPathway" id="UPA00626">
    <property type="reaction ID" value="UER00678"/>
</dbReference>